<keyword evidence="12" id="KW-0966">Cell projection</keyword>
<dbReference type="Pfam" id="PF01311">
    <property type="entry name" value="Bac_export_1"/>
    <property type="match status" value="1"/>
</dbReference>
<dbReference type="EMBL" id="CP026100">
    <property type="protein sequence ID" value="AYV47058.1"/>
    <property type="molecule type" value="Genomic_DNA"/>
</dbReference>
<evidence type="ECO:0000256" key="8">
    <source>
        <dbReference type="ARBA" id="ARBA00023143"/>
    </source>
</evidence>
<evidence type="ECO:0000313" key="13">
    <source>
        <dbReference type="Proteomes" id="UP000234483"/>
    </source>
</evidence>
<feature type="transmembrane region" description="Helical" evidence="10">
    <location>
        <begin position="77"/>
        <end position="101"/>
    </location>
</feature>
<dbReference type="PANTHER" id="PTHR30065:SF8">
    <property type="entry name" value="FLAGELLAR BIOSYNTHETIC PROTEIN FLIR"/>
    <property type="match status" value="1"/>
</dbReference>
<comment type="similarity">
    <text evidence="2 10">Belongs to the FliR/MopE/SpaR family.</text>
</comment>
<proteinExistence type="inferred from homology"/>
<evidence type="ECO:0000256" key="6">
    <source>
        <dbReference type="ARBA" id="ARBA00022989"/>
    </source>
</evidence>
<evidence type="ECO:0000256" key="9">
    <source>
        <dbReference type="NCBIfam" id="TIGR01400"/>
    </source>
</evidence>
<feature type="transmembrane region" description="Helical" evidence="10">
    <location>
        <begin position="6"/>
        <end position="27"/>
    </location>
</feature>
<keyword evidence="4 10" id="KW-1003">Cell membrane</keyword>
<dbReference type="RefSeq" id="WP_101715193.1">
    <property type="nucleotide sequence ID" value="NZ_CP026100.1"/>
</dbReference>
<feature type="transmembrane region" description="Helical" evidence="10">
    <location>
        <begin position="39"/>
        <end position="57"/>
    </location>
</feature>
<sequence length="251" mass="26237">MDSFATTAQVYVAGLVFARIGAMVMLMPGIGETAVPPRIRLAFALLIAVVLTPVVARTVGPLPTTVGGLAGQVIHEILIGLMIGAVLKLFMSALTTAGEIISLQTTLSFAQTTNPSGAPSSTAVATFLSMLGLTLVMATDLHHLFIGAIARSYELFPFTKSVPVNDAAALAVRTVAQSFMLGVQLAAPVIVFSIVFNLATGLVGRVMPSFQIFFVTSPLSVILGLSLLALSLGGIAMVWSDRYRDLLGVFN</sequence>
<organism evidence="12 13">
    <name type="scientific">Caulobacter flavus</name>
    <dbReference type="NCBI Taxonomy" id="1679497"/>
    <lineage>
        <taxon>Bacteria</taxon>
        <taxon>Pseudomonadati</taxon>
        <taxon>Pseudomonadota</taxon>
        <taxon>Alphaproteobacteria</taxon>
        <taxon>Caulobacterales</taxon>
        <taxon>Caulobacteraceae</taxon>
        <taxon>Caulobacter</taxon>
    </lineage>
</organism>
<dbReference type="OrthoDB" id="9779817at2"/>
<keyword evidence="8 10" id="KW-0975">Bacterial flagellum</keyword>
<dbReference type="EMBL" id="PJRQ01000045">
    <property type="protein sequence ID" value="PLR07425.1"/>
    <property type="molecule type" value="Genomic_DNA"/>
</dbReference>
<reference evidence="12 13" key="1">
    <citation type="submission" date="2017-12" db="EMBL/GenBank/DDBJ databases">
        <title>The genome sequence of Caulobacter flavus CGMCC1 15093.</title>
        <authorList>
            <person name="Gao J."/>
            <person name="Mao X."/>
            <person name="Sun J."/>
        </authorList>
    </citation>
    <scope>NUCLEOTIDE SEQUENCE [LARGE SCALE GENOMIC DNA]</scope>
    <source>
        <strain evidence="12 13">CGMCC1 15093</strain>
    </source>
</reference>
<accession>A0A2N5CMS8</accession>
<reference evidence="11 14" key="2">
    <citation type="submission" date="2018-01" db="EMBL/GenBank/DDBJ databases">
        <title>Complete genome sequence of Caulobacter flavus RHGG3.</title>
        <authorList>
            <person name="Yang E."/>
        </authorList>
    </citation>
    <scope>NUCLEOTIDE SEQUENCE [LARGE SCALE GENOMIC DNA]</scope>
    <source>
        <strain evidence="11 14">RHGG3</strain>
    </source>
</reference>
<evidence type="ECO:0000256" key="2">
    <source>
        <dbReference type="ARBA" id="ARBA00009772"/>
    </source>
</evidence>
<evidence type="ECO:0000256" key="7">
    <source>
        <dbReference type="ARBA" id="ARBA00023136"/>
    </source>
</evidence>
<keyword evidence="7 10" id="KW-0472">Membrane</keyword>
<evidence type="ECO:0000256" key="5">
    <source>
        <dbReference type="ARBA" id="ARBA00022692"/>
    </source>
</evidence>
<evidence type="ECO:0000313" key="14">
    <source>
        <dbReference type="Proteomes" id="UP000281192"/>
    </source>
</evidence>
<keyword evidence="12" id="KW-0282">Flagellum</keyword>
<dbReference type="Proteomes" id="UP000281192">
    <property type="component" value="Chromosome"/>
</dbReference>
<keyword evidence="5 10" id="KW-0812">Transmembrane</keyword>
<dbReference type="AlphaFoldDB" id="A0A2N5CMS8"/>
<dbReference type="PANTHER" id="PTHR30065">
    <property type="entry name" value="FLAGELLAR BIOSYNTHETIC PROTEIN FLIR"/>
    <property type="match status" value="1"/>
</dbReference>
<dbReference type="GO" id="GO:0009425">
    <property type="term" value="C:bacterial-type flagellum basal body"/>
    <property type="evidence" value="ECO:0007669"/>
    <property type="project" value="UniProtKB-SubCell"/>
</dbReference>
<dbReference type="Proteomes" id="UP000234483">
    <property type="component" value="Unassembled WGS sequence"/>
</dbReference>
<dbReference type="KEGG" id="cfh:C1707_12755"/>
<dbReference type="GO" id="GO:0005886">
    <property type="term" value="C:plasma membrane"/>
    <property type="evidence" value="ECO:0007669"/>
    <property type="project" value="UniProtKB-SubCell"/>
</dbReference>
<dbReference type="NCBIfam" id="TIGR01400">
    <property type="entry name" value="fliR"/>
    <property type="match status" value="1"/>
</dbReference>
<gene>
    <name evidence="11" type="ORF">C1707_12755</name>
    <name evidence="12" type="ORF">CFHF_22595</name>
</gene>
<evidence type="ECO:0000256" key="10">
    <source>
        <dbReference type="RuleBase" id="RU362071"/>
    </source>
</evidence>
<dbReference type="GO" id="GO:0006605">
    <property type="term" value="P:protein targeting"/>
    <property type="evidence" value="ECO:0007669"/>
    <property type="project" value="UniProtKB-UniRule"/>
</dbReference>
<evidence type="ECO:0000256" key="3">
    <source>
        <dbReference type="ARBA" id="ARBA00021717"/>
    </source>
</evidence>
<evidence type="ECO:0000256" key="1">
    <source>
        <dbReference type="ARBA" id="ARBA00002578"/>
    </source>
</evidence>
<evidence type="ECO:0000256" key="4">
    <source>
        <dbReference type="ARBA" id="ARBA00022475"/>
    </source>
</evidence>
<keyword evidence="6 10" id="KW-1133">Transmembrane helix</keyword>
<comment type="subcellular location">
    <subcellularLocation>
        <location evidence="10">Cell membrane</location>
        <topology evidence="10">Multi-pass membrane protein</topology>
    </subcellularLocation>
    <subcellularLocation>
        <location evidence="10">Bacterial flagellum basal body</location>
    </subcellularLocation>
</comment>
<dbReference type="GO" id="GO:0044780">
    <property type="term" value="P:bacterial-type flagellum assembly"/>
    <property type="evidence" value="ECO:0007669"/>
    <property type="project" value="UniProtKB-UniRule"/>
</dbReference>
<name>A0A2N5CMS8_9CAUL</name>
<protein>
    <recommendedName>
        <fullName evidence="3 9">Flagellar biosynthetic protein FliR</fullName>
    </recommendedName>
</protein>
<dbReference type="InterPro" id="IPR006303">
    <property type="entry name" value="FliR"/>
</dbReference>
<dbReference type="InterPro" id="IPR002010">
    <property type="entry name" value="T3SS_IM_R"/>
</dbReference>
<keyword evidence="14" id="KW-1185">Reference proteome</keyword>
<dbReference type="PRINTS" id="PR00953">
    <property type="entry name" value="TYPE3IMRPROT"/>
</dbReference>
<feature type="transmembrane region" description="Helical" evidence="10">
    <location>
        <begin position="179"/>
        <end position="200"/>
    </location>
</feature>
<feature type="transmembrane region" description="Helical" evidence="10">
    <location>
        <begin position="212"/>
        <end position="239"/>
    </location>
</feature>
<evidence type="ECO:0000313" key="11">
    <source>
        <dbReference type="EMBL" id="AYV47058.1"/>
    </source>
</evidence>
<evidence type="ECO:0000313" key="12">
    <source>
        <dbReference type="EMBL" id="PLR07425.1"/>
    </source>
</evidence>
<comment type="function">
    <text evidence="1 10">Role in flagellar biosynthesis.</text>
</comment>
<feature type="transmembrane region" description="Helical" evidence="10">
    <location>
        <begin position="122"/>
        <end position="150"/>
    </location>
</feature>
<keyword evidence="12" id="KW-0969">Cilium</keyword>